<accession>A0A0H2R974</accession>
<gene>
    <name evidence="1" type="ORF">SCHPADRAFT_627859</name>
</gene>
<dbReference type="InParanoid" id="A0A0H2R974"/>
<dbReference type="AlphaFoldDB" id="A0A0H2R974"/>
<organism evidence="1 2">
    <name type="scientific">Schizopora paradoxa</name>
    <dbReference type="NCBI Taxonomy" id="27342"/>
    <lineage>
        <taxon>Eukaryota</taxon>
        <taxon>Fungi</taxon>
        <taxon>Dikarya</taxon>
        <taxon>Basidiomycota</taxon>
        <taxon>Agaricomycotina</taxon>
        <taxon>Agaricomycetes</taxon>
        <taxon>Hymenochaetales</taxon>
        <taxon>Schizoporaceae</taxon>
        <taxon>Schizopora</taxon>
    </lineage>
</organism>
<protein>
    <submittedName>
        <fullName evidence="1">Uncharacterized protein</fullName>
    </submittedName>
</protein>
<evidence type="ECO:0000313" key="1">
    <source>
        <dbReference type="EMBL" id="KLO07902.1"/>
    </source>
</evidence>
<dbReference type="EMBL" id="KQ086114">
    <property type="protein sequence ID" value="KLO07902.1"/>
    <property type="molecule type" value="Genomic_DNA"/>
</dbReference>
<keyword evidence="2" id="KW-1185">Reference proteome</keyword>
<sequence>MGFLKLLMPFGCTNRGRRVGKVVEWSTKIACPSLHSRFISVKRRKGGICGQGGFGSFVELEAGVEGGVEGARLARSV</sequence>
<evidence type="ECO:0000313" key="2">
    <source>
        <dbReference type="Proteomes" id="UP000053477"/>
    </source>
</evidence>
<dbReference type="Proteomes" id="UP000053477">
    <property type="component" value="Unassembled WGS sequence"/>
</dbReference>
<reference evidence="1 2" key="1">
    <citation type="submission" date="2015-04" db="EMBL/GenBank/DDBJ databases">
        <title>Complete genome sequence of Schizopora paradoxa KUC8140, a cosmopolitan wood degrader in East Asia.</title>
        <authorList>
            <consortium name="DOE Joint Genome Institute"/>
            <person name="Min B."/>
            <person name="Park H."/>
            <person name="Jang Y."/>
            <person name="Kim J.-J."/>
            <person name="Kim K.H."/>
            <person name="Pangilinan J."/>
            <person name="Lipzen A."/>
            <person name="Riley R."/>
            <person name="Grigoriev I.V."/>
            <person name="Spatafora J.W."/>
            <person name="Choi I.-G."/>
        </authorList>
    </citation>
    <scope>NUCLEOTIDE SEQUENCE [LARGE SCALE GENOMIC DNA]</scope>
    <source>
        <strain evidence="1 2">KUC8140</strain>
    </source>
</reference>
<proteinExistence type="predicted"/>
<name>A0A0H2R974_9AGAM</name>